<keyword evidence="3" id="KW-1185">Reference proteome</keyword>
<evidence type="ECO:0000256" key="1">
    <source>
        <dbReference type="SAM" id="MobiDB-lite"/>
    </source>
</evidence>
<protein>
    <submittedName>
        <fullName evidence="2">Uncharacterized protein</fullName>
    </submittedName>
</protein>
<dbReference type="EMBL" id="ML996701">
    <property type="protein sequence ID" value="KAF2398183.1"/>
    <property type="molecule type" value="Genomic_DNA"/>
</dbReference>
<accession>A0A6G1HQ55</accession>
<dbReference type="AlphaFoldDB" id="A0A6G1HQ55"/>
<proteinExistence type="predicted"/>
<feature type="region of interest" description="Disordered" evidence="1">
    <location>
        <begin position="1"/>
        <end position="32"/>
    </location>
</feature>
<evidence type="ECO:0000313" key="3">
    <source>
        <dbReference type="Proteomes" id="UP000799640"/>
    </source>
</evidence>
<dbReference type="Proteomes" id="UP000799640">
    <property type="component" value="Unassembled WGS sequence"/>
</dbReference>
<sequence>MGKWSVRSPPRGKVRTNTTDAASRTCPTPPMVPSHLPPEAYLAGWCSATFSTTTPHHRSTLHNRGHAATQITSSTIFTFIIDQYAKFSRNHPTQHPSLLSFITFIFDPTISSIPHPSSSFAIRIIQRPFFHFTTRARNPGAGEDVYLDYIPFACRMRPTPPTSRSTFIWRGHWESEAFRADGIRTVPNAHSACRHGGSLFPRLPGVGTVWGTDAGGGCGSFVTESVPMESILSGDPHEVFNFLVNLLTITTESWTDTLAPITGSMASTRTRPGRLPISTERLWGRVLSPMPTFSSSKAKDHVDETIITVFFTGFVQALAISKAFDNFVGTKNRPGPRQRASNI</sequence>
<gene>
    <name evidence="2" type="ORF">EJ06DRAFT_126314</name>
</gene>
<reference evidence="2" key="1">
    <citation type="journal article" date="2020" name="Stud. Mycol.">
        <title>101 Dothideomycetes genomes: a test case for predicting lifestyles and emergence of pathogens.</title>
        <authorList>
            <person name="Haridas S."/>
            <person name="Albert R."/>
            <person name="Binder M."/>
            <person name="Bloem J."/>
            <person name="Labutti K."/>
            <person name="Salamov A."/>
            <person name="Andreopoulos B."/>
            <person name="Baker S."/>
            <person name="Barry K."/>
            <person name="Bills G."/>
            <person name="Bluhm B."/>
            <person name="Cannon C."/>
            <person name="Castanera R."/>
            <person name="Culley D."/>
            <person name="Daum C."/>
            <person name="Ezra D."/>
            <person name="Gonzalez J."/>
            <person name="Henrissat B."/>
            <person name="Kuo A."/>
            <person name="Liang C."/>
            <person name="Lipzen A."/>
            <person name="Lutzoni F."/>
            <person name="Magnuson J."/>
            <person name="Mondo S."/>
            <person name="Nolan M."/>
            <person name="Ohm R."/>
            <person name="Pangilinan J."/>
            <person name="Park H.-J."/>
            <person name="Ramirez L."/>
            <person name="Alfaro M."/>
            <person name="Sun H."/>
            <person name="Tritt A."/>
            <person name="Yoshinaga Y."/>
            <person name="Zwiers L.-H."/>
            <person name="Turgeon B."/>
            <person name="Goodwin S."/>
            <person name="Spatafora J."/>
            <person name="Crous P."/>
            <person name="Grigoriev I."/>
        </authorList>
    </citation>
    <scope>NUCLEOTIDE SEQUENCE</scope>
    <source>
        <strain evidence="2">CBS 262.69</strain>
    </source>
</reference>
<organism evidence="2 3">
    <name type="scientific">Trichodelitschia bisporula</name>
    <dbReference type="NCBI Taxonomy" id="703511"/>
    <lineage>
        <taxon>Eukaryota</taxon>
        <taxon>Fungi</taxon>
        <taxon>Dikarya</taxon>
        <taxon>Ascomycota</taxon>
        <taxon>Pezizomycotina</taxon>
        <taxon>Dothideomycetes</taxon>
        <taxon>Dothideomycetes incertae sedis</taxon>
        <taxon>Phaeotrichales</taxon>
        <taxon>Phaeotrichaceae</taxon>
        <taxon>Trichodelitschia</taxon>
    </lineage>
</organism>
<name>A0A6G1HQ55_9PEZI</name>
<feature type="compositionally biased region" description="Polar residues" evidence="1">
    <location>
        <begin position="15"/>
        <end position="26"/>
    </location>
</feature>
<evidence type="ECO:0000313" key="2">
    <source>
        <dbReference type="EMBL" id="KAF2398183.1"/>
    </source>
</evidence>